<dbReference type="InterPro" id="IPR011009">
    <property type="entry name" value="Kinase-like_dom_sf"/>
</dbReference>
<accession>A0AAE0CYM7</accession>
<sequence length="270" mass="30447">MPFETNILPEKVYFVDPRIVTALNDVDSVTSTTQLSQSEWATTFCLTIRHRNKTAEQYFVSDGAQGKEALEGEFAATSAIHYRAPDFCPRPIACGTYESDTNSHFYICKFHNLSGRLPAPGTFCKELARLHSSRSPRGDFGFQCVTYNGDIPQDNTWSNNREHFFSKSLLHLLNVREDRAGPSAELEQLLPALFERVMPRLLRPLETAGRTLSPSLVHGDLWYSNASIDQDSGKGFVYDPASFWAHNECKFSQLLVHARYVGHDADVHNL</sequence>
<dbReference type="InterPro" id="IPR016477">
    <property type="entry name" value="Fructo-/Ketosamine-3-kinase"/>
</dbReference>
<dbReference type="PANTHER" id="PTHR12149:SF8">
    <property type="entry name" value="PROTEIN-RIBULOSAMINE 3-KINASE"/>
    <property type="match status" value="1"/>
</dbReference>
<evidence type="ECO:0000313" key="4">
    <source>
        <dbReference type="Proteomes" id="UP001281614"/>
    </source>
</evidence>
<dbReference type="AlphaFoldDB" id="A0AAE0CYM7"/>
<evidence type="ECO:0000313" key="3">
    <source>
        <dbReference type="EMBL" id="KAK2730980.1"/>
    </source>
</evidence>
<comment type="caution">
    <text evidence="3">The sequence shown here is derived from an EMBL/GenBank/DDBJ whole genome shotgun (WGS) entry which is preliminary data.</text>
</comment>
<dbReference type="EC" id="2.7.1.172" evidence="1"/>
<protein>
    <recommendedName>
        <fullName evidence="1">protein-ribulosamine 3-kinase</fullName>
        <ecNumber evidence="1">2.7.1.172</ecNumber>
    </recommendedName>
</protein>
<comment type="catalytic activity">
    <reaction evidence="2">
        <text>N(6)-D-ribulosyl-L-lysyl-[protein] + ATP = N(6)-(3-O-phospho-D-ribulosyl)-L-lysyl-[protein] + ADP + H(+)</text>
        <dbReference type="Rhea" id="RHEA:48432"/>
        <dbReference type="Rhea" id="RHEA-COMP:12103"/>
        <dbReference type="Rhea" id="RHEA-COMP:12104"/>
        <dbReference type="ChEBI" id="CHEBI:15378"/>
        <dbReference type="ChEBI" id="CHEBI:30616"/>
        <dbReference type="ChEBI" id="CHEBI:90418"/>
        <dbReference type="ChEBI" id="CHEBI:90420"/>
        <dbReference type="ChEBI" id="CHEBI:456216"/>
        <dbReference type="EC" id="2.7.1.172"/>
    </reaction>
    <physiologicalReaction direction="left-to-right" evidence="2">
        <dbReference type="Rhea" id="RHEA:48433"/>
    </physiologicalReaction>
</comment>
<dbReference type="EMBL" id="VYYT01000621">
    <property type="protein sequence ID" value="KAK2730980.1"/>
    <property type="molecule type" value="Genomic_DNA"/>
</dbReference>
<keyword evidence="4" id="KW-1185">Reference proteome</keyword>
<gene>
    <name evidence="3" type="ORF">CKAH01_09238</name>
</gene>
<dbReference type="SUPFAM" id="SSF56112">
    <property type="entry name" value="Protein kinase-like (PK-like)"/>
    <property type="match status" value="1"/>
</dbReference>
<dbReference type="Proteomes" id="UP001281614">
    <property type="component" value="Unassembled WGS sequence"/>
</dbReference>
<organism evidence="3 4">
    <name type="scientific">Colletotrichum kahawae</name>
    <name type="common">Coffee berry disease fungus</name>
    <dbReference type="NCBI Taxonomy" id="34407"/>
    <lineage>
        <taxon>Eukaryota</taxon>
        <taxon>Fungi</taxon>
        <taxon>Dikarya</taxon>
        <taxon>Ascomycota</taxon>
        <taxon>Pezizomycotina</taxon>
        <taxon>Sordariomycetes</taxon>
        <taxon>Hypocreomycetidae</taxon>
        <taxon>Glomerellales</taxon>
        <taxon>Glomerellaceae</taxon>
        <taxon>Colletotrichum</taxon>
        <taxon>Colletotrichum gloeosporioides species complex</taxon>
    </lineage>
</organism>
<evidence type="ECO:0000256" key="2">
    <source>
        <dbReference type="ARBA" id="ARBA00048655"/>
    </source>
</evidence>
<dbReference type="Gene3D" id="3.90.1200.10">
    <property type="match status" value="1"/>
</dbReference>
<evidence type="ECO:0000256" key="1">
    <source>
        <dbReference type="ARBA" id="ARBA00011961"/>
    </source>
</evidence>
<dbReference type="GO" id="GO:0102193">
    <property type="term" value="F:protein-ribulosamine 3-kinase activity"/>
    <property type="evidence" value="ECO:0007669"/>
    <property type="project" value="UniProtKB-EC"/>
</dbReference>
<dbReference type="Pfam" id="PF03881">
    <property type="entry name" value="Fructosamin_kin"/>
    <property type="match status" value="1"/>
</dbReference>
<dbReference type="PANTHER" id="PTHR12149">
    <property type="entry name" value="FRUCTOSAMINE 3 KINASE-RELATED PROTEIN"/>
    <property type="match status" value="1"/>
</dbReference>
<reference evidence="3" key="1">
    <citation type="submission" date="2023-02" db="EMBL/GenBank/DDBJ databases">
        <title>Colletotrichum kahawae CIFC_Que2 genome sequencing and assembly.</title>
        <authorList>
            <person name="Baroncelli R."/>
        </authorList>
    </citation>
    <scope>NUCLEOTIDE SEQUENCE</scope>
    <source>
        <strain evidence="3">CIFC_Que2</strain>
    </source>
</reference>
<name>A0AAE0CYM7_COLKA</name>
<proteinExistence type="predicted"/>